<comment type="catalytic activity">
    <reaction evidence="16 18 20">
        <text>L-threonyl-[protein] + FAD = FMN-L-threonyl-[protein] + AMP + H(+)</text>
        <dbReference type="Rhea" id="RHEA:36847"/>
        <dbReference type="Rhea" id="RHEA-COMP:11060"/>
        <dbReference type="Rhea" id="RHEA-COMP:11061"/>
        <dbReference type="ChEBI" id="CHEBI:15378"/>
        <dbReference type="ChEBI" id="CHEBI:30013"/>
        <dbReference type="ChEBI" id="CHEBI:57692"/>
        <dbReference type="ChEBI" id="CHEBI:74257"/>
        <dbReference type="ChEBI" id="CHEBI:456215"/>
        <dbReference type="EC" id="2.7.1.180"/>
    </reaction>
</comment>
<feature type="binding site" evidence="19">
    <location>
        <position position="175"/>
    </location>
    <ligand>
        <name>Mg(2+)</name>
        <dbReference type="ChEBI" id="CHEBI:18420"/>
    </ligand>
</feature>
<keyword evidence="13" id="KW-0564">Palmitate</keyword>
<evidence type="ECO:0000256" key="17">
    <source>
        <dbReference type="ARBA" id="ARBA00060485"/>
    </source>
</evidence>
<accession>A0A1Y5SL64</accession>
<dbReference type="RefSeq" id="WP_085868782.1">
    <property type="nucleotide sequence ID" value="NZ_FWFQ01000014.1"/>
</dbReference>
<dbReference type="Gene3D" id="3.10.520.10">
    <property type="entry name" value="ApbE-like domains"/>
    <property type="match status" value="1"/>
</dbReference>
<keyword evidence="8 18" id="KW-0479">Metal-binding</keyword>
<keyword evidence="9" id="KW-0732">Signal</keyword>
<dbReference type="Pfam" id="PF02424">
    <property type="entry name" value="ApbE"/>
    <property type="match status" value="1"/>
</dbReference>
<evidence type="ECO:0000256" key="11">
    <source>
        <dbReference type="ARBA" id="ARBA00022842"/>
    </source>
</evidence>
<evidence type="ECO:0000256" key="12">
    <source>
        <dbReference type="ARBA" id="ARBA00023136"/>
    </source>
</evidence>
<dbReference type="EMBL" id="FWFQ01000014">
    <property type="protein sequence ID" value="SLN43368.1"/>
    <property type="molecule type" value="Genomic_DNA"/>
</dbReference>
<dbReference type="InterPro" id="IPR003374">
    <property type="entry name" value="ApbE-like_sf"/>
</dbReference>
<evidence type="ECO:0000313" key="21">
    <source>
        <dbReference type="EMBL" id="SLN43368.1"/>
    </source>
</evidence>
<organism evidence="21 22">
    <name type="scientific">Pseudoruegeria aquimaris</name>
    <dbReference type="NCBI Taxonomy" id="393663"/>
    <lineage>
        <taxon>Bacteria</taxon>
        <taxon>Pseudomonadati</taxon>
        <taxon>Pseudomonadota</taxon>
        <taxon>Alphaproteobacteria</taxon>
        <taxon>Rhodobacterales</taxon>
        <taxon>Roseobacteraceae</taxon>
        <taxon>Pseudoruegeria</taxon>
    </lineage>
</organism>
<evidence type="ECO:0000256" key="5">
    <source>
        <dbReference type="ARBA" id="ARBA00022519"/>
    </source>
</evidence>
<keyword evidence="22" id="KW-1185">Reference proteome</keyword>
<gene>
    <name evidence="21" type="primary">apbE_1</name>
    <name evidence="21" type="ORF">PSA7680_02177</name>
</gene>
<keyword evidence="6 18" id="KW-0285">Flavoprotein</keyword>
<keyword evidence="14 20" id="KW-0449">Lipoprotein</keyword>
<sequence>MRVLPALIAPLFLSACLFSTDKAEPVRFVGETMGTTYSVTVVDMPEDLTAEALQAEVESVLARVNAQMSNWDPNSEVSRFNASTSTAPQPVSAEFAYVMEAANGIHLGSGGVFDVTLAPLIDLWGFGPKKPGEPVPTDAEILKALSDVGQLSLLTLGEGPTLKKEKPGVSVNLSAIAKGYGVDEVAELVASKGITRYLIEIGGDLVASGENAEGKPWSIGIEKPDARSKTLQLVLPLDNTGMATSGDYRNYFEEDGIRYSHIIDPNTGRPITHKTASVTVLAENAMLADGWATAMLAMGQDRGLEAAEALGLAVYFITREGNDFVTASSRAFDSYVEGNK</sequence>
<evidence type="ECO:0000256" key="13">
    <source>
        <dbReference type="ARBA" id="ARBA00023139"/>
    </source>
</evidence>
<evidence type="ECO:0000256" key="3">
    <source>
        <dbReference type="ARBA" id="ARBA00016337"/>
    </source>
</evidence>
<dbReference type="PANTHER" id="PTHR30040:SF2">
    <property type="entry name" value="FAD:PROTEIN FMN TRANSFERASE"/>
    <property type="match status" value="1"/>
</dbReference>
<evidence type="ECO:0000256" key="19">
    <source>
        <dbReference type="PIRSR" id="PIRSR006268-2"/>
    </source>
</evidence>
<dbReference type="AlphaFoldDB" id="A0A1Y5SL64"/>
<protein>
    <recommendedName>
        <fullName evidence="3 18">FAD:protein FMN transferase</fullName>
        <ecNumber evidence="2 18">2.7.1.180</ecNumber>
    </recommendedName>
    <alternativeName>
        <fullName evidence="15 18">Flavin transferase</fullName>
    </alternativeName>
</protein>
<comment type="function">
    <text evidence="20">Flavin transferase that catalyzes the transfer of the FMN moiety of FAD and its covalent binding to the hydroxyl group of a threonine residue in a target flavoprotein.</text>
</comment>
<keyword evidence="10 18" id="KW-0274">FAD</keyword>
<dbReference type="GO" id="GO:0016740">
    <property type="term" value="F:transferase activity"/>
    <property type="evidence" value="ECO:0007669"/>
    <property type="project" value="UniProtKB-UniRule"/>
</dbReference>
<dbReference type="OrthoDB" id="9778595at2"/>
<dbReference type="GO" id="GO:0046872">
    <property type="term" value="F:metal ion binding"/>
    <property type="evidence" value="ECO:0007669"/>
    <property type="project" value="UniProtKB-UniRule"/>
</dbReference>
<keyword evidence="5 20" id="KW-0997">Cell inner membrane</keyword>
<evidence type="ECO:0000256" key="16">
    <source>
        <dbReference type="ARBA" id="ARBA00048540"/>
    </source>
</evidence>
<feature type="binding site" evidence="19">
    <location>
        <position position="289"/>
    </location>
    <ligand>
        <name>Mg(2+)</name>
        <dbReference type="ChEBI" id="CHEBI:18420"/>
    </ligand>
</feature>
<dbReference type="GO" id="GO:0005886">
    <property type="term" value="C:plasma membrane"/>
    <property type="evidence" value="ECO:0007669"/>
    <property type="project" value="UniProtKB-SubCell"/>
</dbReference>
<evidence type="ECO:0000256" key="20">
    <source>
        <dbReference type="RuleBase" id="RU363002"/>
    </source>
</evidence>
<dbReference type="FunFam" id="3.10.520.10:FF:000001">
    <property type="entry name" value="FAD:protein FMN transferase"/>
    <property type="match status" value="1"/>
</dbReference>
<evidence type="ECO:0000256" key="14">
    <source>
        <dbReference type="ARBA" id="ARBA00023288"/>
    </source>
</evidence>
<dbReference type="PANTHER" id="PTHR30040">
    <property type="entry name" value="THIAMINE BIOSYNTHESIS LIPOPROTEIN APBE"/>
    <property type="match status" value="1"/>
</dbReference>
<keyword evidence="11 18" id="KW-0460">Magnesium</keyword>
<dbReference type="PIRSF" id="PIRSF006268">
    <property type="entry name" value="ApbE"/>
    <property type="match status" value="1"/>
</dbReference>
<evidence type="ECO:0000256" key="18">
    <source>
        <dbReference type="PIRNR" id="PIRNR006268"/>
    </source>
</evidence>
<evidence type="ECO:0000256" key="7">
    <source>
        <dbReference type="ARBA" id="ARBA00022679"/>
    </source>
</evidence>
<dbReference type="InterPro" id="IPR024932">
    <property type="entry name" value="ApbE"/>
</dbReference>
<comment type="cofactor">
    <cofactor evidence="19">
        <name>Mg(2+)</name>
        <dbReference type="ChEBI" id="CHEBI:18420"/>
    </cofactor>
    <cofactor evidence="19">
        <name>Mn(2+)</name>
        <dbReference type="ChEBI" id="CHEBI:29035"/>
    </cofactor>
    <text evidence="19">Magnesium. Can also use manganese.</text>
</comment>
<comment type="subcellular location">
    <subcellularLocation>
        <location evidence="17 20">Cell inner membrane</location>
        <topology evidence="17 20">Lipid-anchor</topology>
        <orientation evidence="17 20">Periplasmic side</orientation>
    </subcellularLocation>
</comment>
<reference evidence="21 22" key="1">
    <citation type="submission" date="2017-03" db="EMBL/GenBank/DDBJ databases">
        <authorList>
            <person name="Afonso C.L."/>
            <person name="Miller P.J."/>
            <person name="Scott M.A."/>
            <person name="Spackman E."/>
            <person name="Goraichik I."/>
            <person name="Dimitrov K.M."/>
            <person name="Suarez D.L."/>
            <person name="Swayne D.E."/>
        </authorList>
    </citation>
    <scope>NUCLEOTIDE SEQUENCE [LARGE SCALE GENOMIC DNA]</scope>
    <source>
        <strain evidence="21 22">CECT 7680</strain>
    </source>
</reference>
<comment type="similarity">
    <text evidence="1 18 20">Belongs to the ApbE family.</text>
</comment>
<dbReference type="EC" id="2.7.1.180" evidence="2 18"/>
<feature type="binding site" evidence="19">
    <location>
        <position position="293"/>
    </location>
    <ligand>
        <name>Mg(2+)</name>
        <dbReference type="ChEBI" id="CHEBI:18420"/>
    </ligand>
</feature>
<keyword evidence="4" id="KW-1003">Cell membrane</keyword>
<dbReference type="SUPFAM" id="SSF143631">
    <property type="entry name" value="ApbE-like"/>
    <property type="match status" value="1"/>
</dbReference>
<evidence type="ECO:0000256" key="8">
    <source>
        <dbReference type="ARBA" id="ARBA00022723"/>
    </source>
</evidence>
<dbReference type="Proteomes" id="UP000193409">
    <property type="component" value="Unassembled WGS sequence"/>
</dbReference>
<evidence type="ECO:0000256" key="6">
    <source>
        <dbReference type="ARBA" id="ARBA00022630"/>
    </source>
</evidence>
<keyword evidence="12" id="KW-0472">Membrane</keyword>
<evidence type="ECO:0000256" key="2">
    <source>
        <dbReference type="ARBA" id="ARBA00011955"/>
    </source>
</evidence>
<evidence type="ECO:0000256" key="15">
    <source>
        <dbReference type="ARBA" id="ARBA00031306"/>
    </source>
</evidence>
<name>A0A1Y5SL64_9RHOB</name>
<proteinExistence type="inferred from homology"/>
<evidence type="ECO:0000313" key="22">
    <source>
        <dbReference type="Proteomes" id="UP000193409"/>
    </source>
</evidence>
<keyword evidence="7 18" id="KW-0808">Transferase</keyword>
<evidence type="ECO:0000256" key="9">
    <source>
        <dbReference type="ARBA" id="ARBA00022729"/>
    </source>
</evidence>
<evidence type="ECO:0000256" key="4">
    <source>
        <dbReference type="ARBA" id="ARBA00022475"/>
    </source>
</evidence>
<evidence type="ECO:0000256" key="1">
    <source>
        <dbReference type="ARBA" id="ARBA00008282"/>
    </source>
</evidence>
<evidence type="ECO:0000256" key="10">
    <source>
        <dbReference type="ARBA" id="ARBA00022827"/>
    </source>
</evidence>
<dbReference type="PROSITE" id="PS51257">
    <property type="entry name" value="PROKAR_LIPOPROTEIN"/>
    <property type="match status" value="1"/>
</dbReference>